<dbReference type="Pfam" id="PF16257">
    <property type="entry name" value="UxaE"/>
    <property type="match status" value="1"/>
</dbReference>
<dbReference type="InterPro" id="IPR032586">
    <property type="entry name" value="UxaE"/>
</dbReference>
<dbReference type="Proteomes" id="UP000279422">
    <property type="component" value="Unassembled WGS sequence"/>
</dbReference>
<dbReference type="GO" id="GO:0016853">
    <property type="term" value="F:isomerase activity"/>
    <property type="evidence" value="ECO:0007669"/>
    <property type="project" value="InterPro"/>
</dbReference>
<name>A0A497E5D5_UNCAE</name>
<comment type="caution">
    <text evidence="1">The sequence shown here is derived from an EMBL/GenBank/DDBJ whole genome shotgun (WGS) entry which is preliminary data.</text>
</comment>
<evidence type="ECO:0008006" key="3">
    <source>
        <dbReference type="Google" id="ProtNLM"/>
    </source>
</evidence>
<dbReference type="SMR" id="A0A497E5D5"/>
<reference evidence="1 2" key="1">
    <citation type="submission" date="2018-06" db="EMBL/GenBank/DDBJ databases">
        <title>Extensive metabolic versatility and redundancy in microbially diverse, dynamic hydrothermal sediments.</title>
        <authorList>
            <person name="Dombrowski N."/>
            <person name="Teske A."/>
            <person name="Baker B.J."/>
        </authorList>
    </citation>
    <scope>NUCLEOTIDE SEQUENCE [LARGE SCALE GENOMIC DNA]</scope>
    <source>
        <strain evidence="1">B47_G16</strain>
    </source>
</reference>
<protein>
    <recommendedName>
        <fullName evidence="3">Tagaturonate/fructuronate epimerase</fullName>
    </recommendedName>
</protein>
<dbReference type="AlphaFoldDB" id="A0A497E5D5"/>
<organism evidence="1 2">
    <name type="scientific">Aerophobetes bacterium</name>
    <dbReference type="NCBI Taxonomy" id="2030807"/>
    <lineage>
        <taxon>Bacteria</taxon>
        <taxon>Candidatus Aerophobota</taxon>
    </lineage>
</organism>
<evidence type="ECO:0000313" key="2">
    <source>
        <dbReference type="Proteomes" id="UP000279422"/>
    </source>
</evidence>
<proteinExistence type="inferred from homology"/>
<dbReference type="EMBL" id="QMPZ01000030">
    <property type="protein sequence ID" value="RLE09772.1"/>
    <property type="molecule type" value="Genomic_DNA"/>
</dbReference>
<dbReference type="HAMAP" id="MF_02243">
    <property type="entry name" value="UxaE"/>
    <property type="match status" value="1"/>
</dbReference>
<gene>
    <name evidence="1" type="ORF">DRJ00_03380</name>
</gene>
<sequence length="413" mass="47716">LRQFFPHLSPSPCGRRTSFGTGDRLGIATPAHIRAFEGKRIFPVLAQQSVREMSRTERDWQKVLDDAIWGCFEAGYRGPFGADADHVKRTEDLREAVDCGYTMFTVDPSDFVRDDVPRLSEQEKDKLYSSLKEREELEKLYLGKRYLIAGKSLRFDQKSLKEVVLIYLKAIRHVVDCYRFLDDYKKGEFDFEVSVDETSTPTSPLAHIFIAQELQRNGVNFHNLALRFTGDWQKGIDYIGDVKKFADELSLHSAIAKMFGGYKLSLHSGSDKLSVYPAFSQRTEGLFHIKTAGTSYLQAMRVIARKEPPLYREVHRFALERFEKDKASYHVSTDLSRIPDLDSLADEDLEALFDKPDSRQLIHITYGSVLSAKDRYGKFLFRERIYRTLFKNEDEHYKEVSTHIRKHLDLLGV</sequence>
<feature type="non-terminal residue" evidence="1">
    <location>
        <position position="1"/>
    </location>
</feature>
<evidence type="ECO:0000313" key="1">
    <source>
        <dbReference type="EMBL" id="RLE09772.1"/>
    </source>
</evidence>
<accession>A0A497E5D5</accession>